<gene>
    <name evidence="2" type="ORF">ABLV49_06380</name>
</gene>
<proteinExistence type="predicted"/>
<reference evidence="2" key="1">
    <citation type="submission" date="2024-05" db="EMBL/GenBank/DDBJ databases">
        <authorList>
            <person name="Bunk B."/>
            <person name="Swiderski J."/>
            <person name="Sproer C."/>
            <person name="Thiel V."/>
        </authorList>
    </citation>
    <scope>NUCLEOTIDE SEQUENCE</scope>
    <source>
        <strain evidence="2">DSM 17735</strain>
    </source>
</reference>
<keyword evidence="1" id="KW-0472">Membrane</keyword>
<accession>A0AAU7LUZ8</accession>
<protein>
    <submittedName>
        <fullName evidence="2">DUF748 domain-containing protein</fullName>
    </submittedName>
</protein>
<dbReference type="RefSeq" id="WP_349280799.1">
    <property type="nucleotide sequence ID" value="NZ_CBCSCU010000001.1"/>
</dbReference>
<dbReference type="InterPro" id="IPR036737">
    <property type="entry name" value="OmpA-like_sf"/>
</dbReference>
<dbReference type="Pfam" id="PF05359">
    <property type="entry name" value="DUF748"/>
    <property type="match status" value="1"/>
</dbReference>
<feature type="transmembrane region" description="Helical" evidence="1">
    <location>
        <begin position="30"/>
        <end position="52"/>
    </location>
</feature>
<organism evidence="2">
    <name type="scientific">Polaromonas hydrogenivorans</name>
    <dbReference type="NCBI Taxonomy" id="335476"/>
    <lineage>
        <taxon>Bacteria</taxon>
        <taxon>Pseudomonadati</taxon>
        <taxon>Pseudomonadota</taxon>
        <taxon>Betaproteobacteria</taxon>
        <taxon>Burkholderiales</taxon>
        <taxon>Comamonadaceae</taxon>
        <taxon>Polaromonas</taxon>
    </lineage>
</organism>
<dbReference type="Gene3D" id="3.30.1330.60">
    <property type="entry name" value="OmpA-like domain"/>
    <property type="match status" value="1"/>
</dbReference>
<dbReference type="EMBL" id="CP157675">
    <property type="protein sequence ID" value="XBP71421.1"/>
    <property type="molecule type" value="Genomic_DNA"/>
</dbReference>
<evidence type="ECO:0000313" key="2">
    <source>
        <dbReference type="EMBL" id="XBP71421.1"/>
    </source>
</evidence>
<sequence>MNHNKWPLRGKTVLAGAGAVLRSPRWHRRVLWAVGAWLLLWALAYAAVPFILKSQLEKIGAEKLGRRVSVGAVDFKPWSLELTINDLAIAKAQPAALQPPAAPASPQLKVRRIYIDAELASLLRLAPVADALVVEEPVASLTYLGQGRYDIDDILARLKNPEAQPAGEAPHFSLYNLVLSGGQLDFVDQSVHKTHALRELHLAVPFLSNLPSQREIKTAPHLAFTLNGSRFDTAAVATPFASNHKTDAAFALRGLDLQPYLAYWPASLPFRLQSAVLHADVKVAFEQTAAPVVRIYGSVTADKVRLLQASGPDAAPGAGAELLAFDRLHLTLDDVRPLEQVVKLSAVELTAPTLSITRDRAGRLNLLPADAQGATKNIAISAGSASAKGQNDIKNQAVASAIPWKVQVARVDVRGGTLNWRDETLPSPAQIRLKDLVLNASAIAYPFAASAPLQFNGSLGLDPSALNVPASGKAVAKSPAPVTAPAAALVTFKGSATDQAADITATVAAWPLNMAAKYVGQFLLPALNGQLDAQLGVKWQAATAGQPQALRITAPAIAVSDVQLAQGATSLVSIQRAELAQVEIDLPGQSFKAAHMQLSQPRARVERDAGKRWMYERWLVSHGQAAPPAAAKTGTGAPSWAVAINDVLLDGGTVSFSDKAGAKPVAFEVTAATARLGGLVLEDSPAGKAQAAQPMPLSASLRLATGRSQPGKLDFKGSLALAPLQAKGQLAVERLPVQAFEPYFAGAVNIELLRADASFKGRVSYRQTAAGPQAEVAGDVALEQFRANTLAPAEDLLAWKALNVRGLKVALEPGKATRVDVKETVLSDFFARVIVMPDGRINLQDLVKPAAPASAANQDATKKVAADDRQESAKGIKDLKNPAVAVVVPPASPPPIVNVGPISLINGQVRFSDRFIKPNYSADLSELTGKLSAFSSVAASTPAGPAAAPAMADLELRGKAEGTASLEILGKLNPLVTPLALDITGKVRDLELPPLSPYAVKYSGYGIERGKMSVDVNYVVLPDGRLTARNKLVLNQLSFGDKVAGSTASLPVKLAVALLADRNGVIDLDLPISGSLNDPQFSLGPVIVKVILNVIVKAITAPFSLLAHALGGGGDELGRVDFAAGSAQLSPDARAGLDKVAKALAERPALMLTVAGTSSLDAERDGFQREQLAERVRAEKRRQMAREGLALSPETSVSPDEYPALLKAVYKQSELPKPRNLIGLVKDQPVGEMEKLLLAGIPASPEALHELAVKRAITVKDYLVSKGLPPARLFLGAAKAVPPEAKSTPHAELNLAMP</sequence>
<name>A0AAU7LUZ8_9BURK</name>
<keyword evidence="1" id="KW-0812">Transmembrane</keyword>
<dbReference type="InterPro" id="IPR008023">
    <property type="entry name" value="DUF748"/>
</dbReference>
<dbReference type="GO" id="GO:0005886">
    <property type="term" value="C:plasma membrane"/>
    <property type="evidence" value="ECO:0007669"/>
    <property type="project" value="TreeGrafter"/>
</dbReference>
<keyword evidence="1" id="KW-1133">Transmembrane helix</keyword>
<dbReference type="GO" id="GO:0090313">
    <property type="term" value="P:regulation of protein targeting to membrane"/>
    <property type="evidence" value="ECO:0007669"/>
    <property type="project" value="TreeGrafter"/>
</dbReference>
<dbReference type="InterPro" id="IPR052894">
    <property type="entry name" value="AsmA-related"/>
</dbReference>
<dbReference type="PANTHER" id="PTHR30441:SF8">
    <property type="entry name" value="DUF748 DOMAIN-CONTAINING PROTEIN"/>
    <property type="match status" value="1"/>
</dbReference>
<dbReference type="PANTHER" id="PTHR30441">
    <property type="entry name" value="DUF748 DOMAIN-CONTAINING PROTEIN"/>
    <property type="match status" value="1"/>
</dbReference>
<evidence type="ECO:0000256" key="1">
    <source>
        <dbReference type="SAM" id="Phobius"/>
    </source>
</evidence>